<evidence type="ECO:0000259" key="9">
    <source>
        <dbReference type="PROSITE" id="PS50075"/>
    </source>
</evidence>
<dbReference type="GO" id="GO:0044550">
    <property type="term" value="P:secondary metabolite biosynthetic process"/>
    <property type="evidence" value="ECO:0007669"/>
    <property type="project" value="UniProtKB-ARBA"/>
</dbReference>
<dbReference type="InterPro" id="IPR023213">
    <property type="entry name" value="CAT-like_dom_sf"/>
</dbReference>
<dbReference type="InterPro" id="IPR036412">
    <property type="entry name" value="HAD-like_sf"/>
</dbReference>
<comment type="similarity">
    <text evidence="2">Belongs to the ATP-dependent AMP-binding enzyme family.</text>
</comment>
<dbReference type="NCBIfam" id="NF003417">
    <property type="entry name" value="PRK04813.1"/>
    <property type="match status" value="4"/>
</dbReference>
<accession>A0A5S5CDM5</accession>
<keyword evidence="4" id="KW-0597">Phosphoprotein</keyword>
<dbReference type="GO" id="GO:0008610">
    <property type="term" value="P:lipid biosynthetic process"/>
    <property type="evidence" value="ECO:0007669"/>
    <property type="project" value="UniProtKB-ARBA"/>
</dbReference>
<dbReference type="NCBIfam" id="TIGR01681">
    <property type="entry name" value="HAD-SF-IIIC"/>
    <property type="match status" value="2"/>
</dbReference>
<dbReference type="GO" id="GO:0017000">
    <property type="term" value="P:antibiotic biosynthetic process"/>
    <property type="evidence" value="ECO:0007669"/>
    <property type="project" value="UniProtKB-KW"/>
</dbReference>
<evidence type="ECO:0000256" key="8">
    <source>
        <dbReference type="ARBA" id="ARBA00023268"/>
    </source>
</evidence>
<keyword evidence="8" id="KW-0511">Multifunctional enzyme</keyword>
<dbReference type="Pfam" id="PF00501">
    <property type="entry name" value="AMP-binding"/>
    <property type="match status" value="4"/>
</dbReference>
<dbReference type="InterPro" id="IPR010071">
    <property type="entry name" value="AA_adenyl_dom"/>
</dbReference>
<dbReference type="GO" id="GO:0031177">
    <property type="term" value="F:phosphopantetheine binding"/>
    <property type="evidence" value="ECO:0007669"/>
    <property type="project" value="InterPro"/>
</dbReference>
<dbReference type="Gene3D" id="3.30.559.10">
    <property type="entry name" value="Chloramphenicol acetyltransferase-like domain"/>
    <property type="match status" value="5"/>
</dbReference>
<dbReference type="FunFam" id="3.40.50.12780:FF:000012">
    <property type="entry name" value="Non-ribosomal peptide synthetase"/>
    <property type="match status" value="4"/>
</dbReference>
<dbReference type="Gene3D" id="2.30.38.10">
    <property type="entry name" value="Luciferase, Domain 3"/>
    <property type="match status" value="4"/>
</dbReference>
<dbReference type="SUPFAM" id="SSF56784">
    <property type="entry name" value="HAD-like"/>
    <property type="match status" value="2"/>
</dbReference>
<dbReference type="FunFam" id="2.30.38.10:FF:000001">
    <property type="entry name" value="Non-ribosomal peptide synthetase PvdI"/>
    <property type="match status" value="3"/>
</dbReference>
<keyword evidence="7" id="KW-0045">Antibiotic biosynthesis</keyword>
<evidence type="ECO:0000256" key="2">
    <source>
        <dbReference type="ARBA" id="ARBA00006432"/>
    </source>
</evidence>
<dbReference type="Gene3D" id="3.30.300.30">
    <property type="match status" value="4"/>
</dbReference>
<dbReference type="InterPro" id="IPR010037">
    <property type="entry name" value="FkbH_domain"/>
</dbReference>
<evidence type="ECO:0000256" key="5">
    <source>
        <dbReference type="ARBA" id="ARBA00022598"/>
    </source>
</evidence>
<dbReference type="InterPro" id="IPR000873">
    <property type="entry name" value="AMP-dep_synth/lig_dom"/>
</dbReference>
<dbReference type="SUPFAM" id="SSF47336">
    <property type="entry name" value="ACP-like"/>
    <property type="match status" value="6"/>
</dbReference>
<dbReference type="InterPro" id="IPR036514">
    <property type="entry name" value="SGNH_hydro_sf"/>
</dbReference>
<comment type="caution">
    <text evidence="10">The sequence shown here is derived from an EMBL/GenBank/DDBJ whole genome shotgun (WGS) entry which is preliminary data.</text>
</comment>
<keyword evidence="6" id="KW-0677">Repeat</keyword>
<dbReference type="Gene3D" id="1.10.1200.10">
    <property type="entry name" value="ACP-like"/>
    <property type="match status" value="6"/>
</dbReference>
<dbReference type="NCBIfam" id="TIGR01733">
    <property type="entry name" value="AA-adenyl-dom"/>
    <property type="match status" value="4"/>
</dbReference>
<feature type="domain" description="Carrier" evidence="9">
    <location>
        <begin position="1811"/>
        <end position="1886"/>
    </location>
</feature>
<feature type="domain" description="Carrier" evidence="9">
    <location>
        <begin position="2986"/>
        <end position="3061"/>
    </location>
</feature>
<dbReference type="Gene3D" id="3.40.50.1000">
    <property type="entry name" value="HAD superfamily/HAD-like"/>
    <property type="match status" value="2"/>
</dbReference>
<evidence type="ECO:0000313" key="11">
    <source>
        <dbReference type="Proteomes" id="UP000323257"/>
    </source>
</evidence>
<dbReference type="EMBL" id="VNHS01000003">
    <property type="protein sequence ID" value="TYP76738.1"/>
    <property type="molecule type" value="Genomic_DNA"/>
</dbReference>
<dbReference type="Gene3D" id="3.30.559.30">
    <property type="entry name" value="Nonribosomal peptide synthetase, condensation domain"/>
    <property type="match status" value="6"/>
</dbReference>
<dbReference type="GO" id="GO:0016874">
    <property type="term" value="F:ligase activity"/>
    <property type="evidence" value="ECO:0007669"/>
    <property type="project" value="UniProtKB-KW"/>
</dbReference>
<feature type="domain" description="Carrier" evidence="9">
    <location>
        <begin position="6249"/>
        <end position="6323"/>
    </location>
</feature>
<dbReference type="PROSITE" id="PS00012">
    <property type="entry name" value="PHOSPHOPANTETHEINE"/>
    <property type="match status" value="3"/>
</dbReference>
<dbReference type="FunFam" id="3.30.559.30:FF:000001">
    <property type="entry name" value="Non-ribosomal peptide synthetase"/>
    <property type="match status" value="1"/>
</dbReference>
<dbReference type="InterPro" id="IPR006162">
    <property type="entry name" value="Ppantetheine_attach_site"/>
</dbReference>
<feature type="domain" description="Carrier" evidence="9">
    <location>
        <begin position="4164"/>
        <end position="4239"/>
    </location>
</feature>
<dbReference type="Pfam" id="PF13193">
    <property type="entry name" value="AMP-binding_C"/>
    <property type="match status" value="4"/>
</dbReference>
<dbReference type="CDD" id="cd05930">
    <property type="entry name" value="A_NRPS"/>
    <property type="match status" value="2"/>
</dbReference>
<dbReference type="InterPro" id="IPR020845">
    <property type="entry name" value="AMP-binding_CS"/>
</dbReference>
<feature type="domain" description="Carrier" evidence="9">
    <location>
        <begin position="5203"/>
        <end position="5278"/>
    </location>
</feature>
<gene>
    <name evidence="10" type="ORF">BCM02_103402</name>
</gene>
<dbReference type="InterPro" id="IPR025110">
    <property type="entry name" value="AMP-bd_C"/>
</dbReference>
<protein>
    <submittedName>
        <fullName evidence="10">HAD superfamily phosphatase (TIGR01681 family)/FkbH-like protein/amino acid adenylation domain-containing protein</fullName>
    </submittedName>
</protein>
<dbReference type="FunFam" id="3.40.50.980:FF:000001">
    <property type="entry name" value="Non-ribosomal peptide synthetase"/>
    <property type="match status" value="4"/>
</dbReference>
<dbReference type="InterPro" id="IPR001242">
    <property type="entry name" value="Condensation_dom"/>
</dbReference>
<sequence length="6708" mass="755416">MNTKYTQQIMLASGELDAEKAYWTNKFADRSALSFIPIDKPSSDRGGTRTMSSCAAVFDPSLAGKLIAASKKSDYALYMLLLSGVKFVLARMMGSGDVTVGMPIFKQNKAVATLPNTAVLLRTIIDEQLSFRQYMNAIKNTVMEANQSQNFPIGLLAELLELPVYDPDSTHIDTVVLLDSVHDIAYLQGLTTQVGIHFSRKSEGLHLHVDFDAHLYRSDTMERFLQYLMRYYDMTMRDADIALREIEIIPDEEIGKLLSLAGAAPTDFPEHALLQELFEAQAEKTPDHAAVEFQDAQLTYRELNERANQLAWQLRREGVLPDQVVAIMMDRSLDMMIGIVAILKAGGAYLPIDPGYPEDRIRFMLEDSGAKLLLVCRNDTVALESVKRIDLSDDRSFGPETTNPEPVNTSSNLAYMIYTSGSTGRPKGVMIEHRSVSNRLHWGQKAYPFNEKDVILQKTPISFDVSVWELFWWPLVGAQLIMLEPGGEKNARTIVDEIARRGVTAIHFVPSMLSLFVEHLENGGSLAAIRSLRYVFASGEALPADLANRFNRLLGANGARLINLYGPTETTVEVSHFECAAGREHASIPIGKPIDNIQLHILSANGRLQPLGMPGELCIAGVGLARGYWNRPELTEEKFVANPFRPGERIYRTGDLARWREDGHVEYLGRIDHQVKIRGYRIELGEIEAQLLTHAQVKEAAVIARSHPDGQQYLCAYVVMDDGLTPFELKQHLLGAMPEYMVPAHFVRMDRMPLTPNGKLDRNRLPEPAPEAETSLIPPRDELEMSLAGIWSHLLGVEKVGIQHHFFELGGHSLKANQLVFDIYQQHGVNVPLHVIFEYPTIELLAEWIRKNGRGTEWETMVQAPSAPHYPVSAAQQRMFVLQQIDPASIGYHIPEAILVQGDLDRAKFENAWRTLIDRHEILRTSFAMVDGELVQTVAESIEFRIDYLHSNGERLDMLIERYMRPFDLERAPLFRVMLVKLSENEHWLLTDFHHIMLDGVSIGILIRELSELYRGATLAPLRLQYKDFAVWQRKLLDSGALQAEEDYWMGEFQQEIPVLSLPTDYARPAVQSYIGDQIQFAVNGDLSKALQALAAQSQVSLYTLLLAAFNVMLSKYAGAEELVVGSPVAGRTRPEMQSMIGIFINTVALRSSPLGAKRFDAYLREVGEKTLQAQAHPHVPFERVVAKLDMSKDLSRNPLFDVMFDLREDMDLTASLNLANLTFTPQKFVYPVSKFDLTLEAIVGPDTIAFDLEYCTALFRRETAEALSERFIHLLEQIIDRPQARLDELEIVTPDERNRILLEFNQPGAITEERRPIHLVFEDQVRSTPDAEAIRFQDRRLTYRALNEKANQLARKLRKHGVVPDAIVGIFVQPSPNMIVAMLAVLKAGGAYLPIDPEYPAERVQVMLEDSGAALIVTENATGGKISFPGERINLDEASFQDEHADDLVWEGSSRDLAYLIYTSGSTGQPKGVMIEHGSLSGYVDAFQREFNLSADDRVLQQASISFDTSVEEIYPALAAGATIVMLSKDELLSPNRLVSEIVNQQVSVVSCSPLLLNQLNQLLTKHQIRLFISGGDVLLPSYYSNLRASDVYNTYGPTEGTVCATYHKCTHDEETPIPIGQPVWNKRVYILDHAQNPQPIGVPGELCIAGEGLAREYRNRPELTAEKFVADPFEPGQRMYRTGDWARWREDGSIEYLGRMDDQVKIRGYRIELGEIEAALLSHLSVREAVVAAREDAEGQKTLCAYIIPDGQLKMTDVRAYLAERLPVYMVPTYMVALERLPLTSSGKVDRKALPSPRETAKKEAVYLAPRSEMERKLAGIWEDVLGVPRIGLADNFFEAGGHSLKAMTLLSRVHQAFAVEIPLRALFTSPTLEGFAAAIQEANESRFASISPAPEQAYYPVSSAQKRLYVLQQMEETGTAYNISSALRIEGELDRSRLEQAFQSVVRRHEVLRTSFEIAEGEPVQRVHEEIRLDIEGLGSAAGAELAARAAAFVRPFDLSKAPLMRVGLIQEDEQRHVMLLDMHHIVSDGVSSHWFSQEVLALYHGSPLYPLPLQYKDFAVWEQQWRKSDGYYKQQAFWREQLDGGLPVLRMPTDFSRPKTRRYEGSELTFAFEAEDVRRLQRLSQERNTTMNALLLAIYAIALSRYSGQDEVVVGSTVAGRQHADLERMIGVFMNFLPIRIGVNENQPFLDFLAQASSAILACYENQDYPFDHMVADRKQKPDSTRNPLYDTMLIFHNEHHADGFEYGGLNVSLYELNVQTSSLDFKLDVYVGGNESDMQGVLQYRTDLFREATMRQFAVHFGQLIHEVAANPNVLLADILPFTPQEQAELEEKWKRSDRKPDVTESGLHPCLAISATFTAEPIEHYVKYWANVHNLPVNVRFAGYNQVFQELLDPASLLSENTGANVLLVRFEDWLREDTLSEAQQLDKLESTYEQLLHALRNKPKAVPYFVSVFPVSTHVGLSDAVIGRIARLNTQWLSDLAAMPSVYGVDLQDLAENYGIREPFDALTDRMGHVPFSEAYNAALGTAIARQWVAWSKQTFKVIVLDCDQTLWSGVCGEDGGLGVSIAEPYAELQRFMVEKSKEGLLLALASKNAEADVWDVFDRHPGMILQREHVAAWRINWGTKPESLRELAKELNLGLDSFIFVDDNPMECSLMMSQCPEVLTLQLPRDPNQIPSFLKHVWAFDRMKVTNEDRLRTEMVAAERQRKAMQSDDLSLDEFLSGLQLEVSVRRMTEREADRASQLTQRTNQFNLNGVRRTETEIRMLANDPAYQCRIVEARDRFGTYGIVGLLTVKVEEESATIDTFLLSCRVLGKRVEDAMMAAIKQICMDHDVATLGALYIPTGKNMPITAFIKRSQWRALDPRDGFTRYEVPLQLLADNVEHLTLTFGEWPSSAPADHGSTEYDHKSVNRDDMTRISDSLQNSGLQTNEWEINLIQESRLLHLSHYSSLACHTPEKLVQLPVSQVMPGQDVPRVYTAPQNELERKLAGIWEDVLGVPRIGRSDHFFEAGGQSLNAITLLSRIHQAFAVEIPLRTLFAAPTLEQLASAIQEANASQFSSISPAPERAYYPVSSAQKRLYVLQQMEETGTAYNIPSALRIEGELDRSRLEQAFQDLIRRHEVLRTSFEMVEGEPVQRVRETFRLDLEDLGTASEEELAARAAAFVRPFDLSAAPLVRVGLIKQDERRHVMLLDMHHIVSDGASANRFSQEILALYHGSPMRPLPLQYKDFAVWEQQWRRSDGYYKQQAFWREQLDGGLPVLRMPTDFNRPKTRRYEGSEFAFAFAADDVRRLQHLAQERGTTMNALLLALYAIALSKYSGQDEVVVGSTVAGRKHADLENMIGVFMNFLPIRIGVNANQSFLDFLAQASSAIIACYENQDYPFEQMVADRNTKWDAARNPLYDTMLLFHNERKPNGMEYGDLLVAPYELHGETSALDFKLDVFYGEHESDLQGILQYRTDLFREDTMRQFTVHLGQLIHEVAANPMMALADLLPFTPQEQAELEQKRMRNGGNPGPGDTGSGMLPCMAISATFTAEPLENHLKYWANVHHLPVHVRFAGYNQVFQQLLDPASLLSENTGANVLLVRFEDWLREDTLSEAQQLDKLESTYEQLVRALRNKSKTVPYFVGVFPVSTHVGLSDTVIDRISRLNAQWLRELAAMPSVYGVDLNDLGDVYGIIEPFDALTDRMGHLPFSEAYNAALGTAIARQWVAWNKQTFKVIVLDCDQTLWRGVCGEDGGLGVSIEGPYAELQRFIMEKSKEGLLLALASKNAEADVWDVFDRHPDMILKKEHIAAWRINWESKPESLRELAKELNLGLDSFIFVDDNPMECSLMMAQCPEVLTLQLPSDPEQIPSFLRHVWAFDRMKVTNEDRLRTEMVAAERQRKDMQSQDLSLDEFLSGLQLEVSVRTMTEREVDRASQLTQRTNQFNLNGVRRTENEICLLANDPAYHCRIVEARDRFGTYGIVGLLTVKVQEGNATIDTFLLSCRVLGKRVEEAMMAAIKQICLDHDVSALDALYIPTGKNMPLAAFINRSKWRALGQRDGFTRYEVPLQLLADNVEHLTLTLGEWLRSSAPADQAPSERDVKNEQRLDIASPTDAIRKAGLKSNKWEIHLIQESSLLHLSYYSSLACHTPAKLLQLPVSQIVHGQEAGKAYLAPRGEVERKLAGIWEDALGVPRIGRTDNFFEAGGQSLSAITLLSRIHQAFAVEITLRELFASPTLEQLAAAILSAGASQYVPLAPAPKQDYYPVSSAQKRQYVLQHLEEISTAYNMPIALRVEGELNRARLEQAFQSLVERHEVLRTSFEMVEGEPAQRVREAIRFELEDLGSATEEELAARAASFVRPFDLSVSPLVRAGLIKMNQRQHVLLVDMHHIVSDGVTNGILVEDFMDLYDGKTLTPLRLQYKDYAAWQQNFNNGEEMRRQREYWHRTFAGEIPVLNLPLDHARPVSRQFTGGKLYFTLSTEVGERVKRLAVERGATMYMVLLAAYNVLLYKHTGQTDIVVGSPIAARTHADTTRMAGLFVNTLAMRNRPEGSQSFLALLETVKANALAAYENQDYPFELLVETLHVQRDLSRNPLFDTMFAMQNMEVPSLELEDVRVTPYEWGHAVAKMDLTLNAAEEEDGLHFSLEYDAKLWEPETMRRMADHFCNIVREATTNPARPLSELKMLSAAEERQLLVTFNDTRTDYPTDKTITSLFEEQAARNPDRVAVASGGETVTYGELNRRANRLARILRDKGAQADRPVGMMIERSVDMAVGLLAILKAGGAYVPIDPDYPADRIRYMLSDSQAKLLLTQSRFVNDVQFSGEVVDVALWNEGEASAEAGDLPPVHDSRHLMYVIYTSGSTGNPKGVMIEHRSVVNFMQGMKEALQTSAGHTFLSLTTVSFDIFALELFLPLCYGMKCVIAAKQEVEDVKLEEVVLLHGVDVMQTTPSRMQMIMQSEPRNWLRQVNKILIGGEACPSDLIKLIRDHTDARLFNVYGPTETTIWSTVYEIQDDRICIGSPIANTQAYIVDSRNQLLPIGATGELCIGGDGVARGYMNRPELTAEKFVDNPFVPGSRMYRTGDLAHWLPDGRLAYVGRLDHQVKIRGYRIETGEIEARLLAHERVRACSVIAIQEDNGSKALGAYVVPEGDEQPEAAELRSWLGQSLPSYMIPSFFVYLASMPLTPSGKLDRKALPRPQQSLLSEDADAFAEPRDSSEAALARIWEEVLGAQRVGVHDDFFALGGHSLKAMSLAARLHQELHVEVPLRDLFTHPTLETMAAHIGKLASSAYVAIEPVAEQPYYPLSSAQKRLYVLGQLEGLNTSYNMPSVYRLRGPWNRGRLTAAFEGMLRHHEALRTSFASVDGEPVQQVHATVPFALEELTIDHPDSEHARQQQIDRFVRPFDLSQAPLLRAGLVPLSADEAIMLVDLHHIVADGVSLELFVEEWMQLYRGETPTSTRIQYKDYASWQQRQLNGERMRRQEAYWLRQLGGELPVLNLPTDFPRPALQSFAGNRVGMNLSSKLTESLMQLCAKEGITTSMALLATYQVLLSQYSGQTDVIVGMPIAGRPHADLARMIGMFVGTLTLRGRPEGDKTFLSFVREVKERSLEAYENQDYPFEQLVEKLVLTRDMSRNPVFDVLFVMQNTEQGTPRERIAELEIAPVTFEQRVSKFDLSLEAVQRDTIELELEYATALFTEETATRMLGHFVQLLEQLVEQPTLRLAELTLLSATERERVLEQFNDTKADYAREQTIHGLFEEQAARTPDRIAVVSGGAQLTYAALNARSNQLARILRAEGVKADTLVGILADRSPEMVVGLLAILKAGGAFVPIDPSYPAERIQYMLEHCAAPVVLVNKETQQLLPVHYQGEAIDLDASDADDGIANLASASGPEHLLYVIYTSGTTGKPKGVLLEHRNLVNLIHDQQQKSGIPFHGKVLQSTSMSFDVCYQEIFSTLLSGGELHVVGPKIKMDQHRLLDYVNTESIEVVLLSTSYLKFLFGGSAKPHLTSVTHLVTAGEQLIISDTLRAFLQESGVTLHNHYGPSETHVVTTYTMHPGRPIPEIPPIGTPIHNTQIWIVSPTNQLLPVGIVGELCVSGDAVGRGYLHLPELTAEKFVQHPFIPAARMYRTGDLARWRNDGTLEYVGRIDHQVKIRGYRIEIGEVEAALLDHEPIREAVVLAHEEANGQKALCAYVVARTGETLAAANLRAYLGKTLPEYMIPTYFVQLEQLPLNHNGKVDRKALPRPEVELQGTTAYAAPRNRTEQTLALIWQEVLGMDQVGIHDGFFDLGGHSLKAIQAVEKARRHHLEFSLRDMMEHKTIAALTEHVLKDATTNEGHRQYNPSFDRPREYPYYYPCSYGAVMEKLNYEQRIGLPKSYISNSRGEGQIFYRFRNKQQEDRIVYPSTQTYLGHILRLPDIFEDMNVEFRTVTFDEETEALAWCAEKLQKGEVVIVNGTTYYLPYSQDYHLPVEQWLNVLDRSMNDDLGLGRSHVYTLVDMLEDECIVYDSTFRYFGAISMDDFKRSIAGIGKMAFIHHPAQSTVDPYQFMEVVTENVKPLDMRTYGTELLLRNIDAYLRSHTRQIEENDEPYTLVVGLDAILRLVHTIEDFAFSSADELAALVSFLGEMTNAWKYRLHFMNDLIVDLQERHEYEGMNLYLPEAIANLSAISSTCKTIAGEQLATYPAQIAARLHDIHFELKQYFEDVRSVLISRTLSC</sequence>
<dbReference type="PANTHER" id="PTHR45527:SF1">
    <property type="entry name" value="FATTY ACID SYNTHASE"/>
    <property type="match status" value="1"/>
</dbReference>
<dbReference type="InterPro" id="IPR023214">
    <property type="entry name" value="HAD_sf"/>
</dbReference>
<dbReference type="Proteomes" id="UP000323257">
    <property type="component" value="Unassembled WGS sequence"/>
</dbReference>
<dbReference type="NCBIfam" id="TIGR01686">
    <property type="entry name" value="FkbH"/>
    <property type="match status" value="2"/>
</dbReference>
<dbReference type="GO" id="GO:0043041">
    <property type="term" value="P:amino acid activation for nonribosomal peptide biosynthetic process"/>
    <property type="evidence" value="ECO:0007669"/>
    <property type="project" value="TreeGrafter"/>
</dbReference>
<dbReference type="SUPFAM" id="SSF52777">
    <property type="entry name" value="CoA-dependent acyltransferases"/>
    <property type="match status" value="11"/>
</dbReference>
<dbReference type="Pfam" id="PF00668">
    <property type="entry name" value="Condensation"/>
    <property type="match status" value="6"/>
</dbReference>
<reference evidence="10 11" key="1">
    <citation type="submission" date="2019-07" db="EMBL/GenBank/DDBJ databases">
        <title>Genomic Encyclopedia of Type Strains, Phase III (KMG-III): the genomes of soil and plant-associated and newly described type strains.</title>
        <authorList>
            <person name="Whitman W."/>
        </authorList>
    </citation>
    <scope>NUCLEOTIDE SEQUENCE [LARGE SCALE GENOMIC DNA]</scope>
    <source>
        <strain evidence="10 11">BL24</strain>
    </source>
</reference>
<evidence type="ECO:0000313" key="10">
    <source>
        <dbReference type="EMBL" id="TYP76738.1"/>
    </source>
</evidence>
<dbReference type="FunFam" id="3.30.300.30:FF:000010">
    <property type="entry name" value="Enterobactin synthetase component F"/>
    <property type="match status" value="4"/>
</dbReference>
<dbReference type="InterPro" id="IPR009081">
    <property type="entry name" value="PP-bd_ACP"/>
</dbReference>
<dbReference type="CDD" id="cd19531">
    <property type="entry name" value="LCL_NRPS-like"/>
    <property type="match status" value="5"/>
</dbReference>
<evidence type="ECO:0000256" key="1">
    <source>
        <dbReference type="ARBA" id="ARBA00001957"/>
    </source>
</evidence>
<dbReference type="SUPFAM" id="SSF56801">
    <property type="entry name" value="Acetyl-CoA synthetase-like"/>
    <property type="match status" value="4"/>
</dbReference>
<dbReference type="InterPro" id="IPR010033">
    <property type="entry name" value="HAD_SF_ppase_IIIC"/>
</dbReference>
<dbReference type="PROSITE" id="PS00455">
    <property type="entry name" value="AMP_BINDING"/>
    <property type="match status" value="4"/>
</dbReference>
<evidence type="ECO:0000256" key="3">
    <source>
        <dbReference type="ARBA" id="ARBA00022450"/>
    </source>
</evidence>
<comment type="cofactor">
    <cofactor evidence="1">
        <name>pantetheine 4'-phosphate</name>
        <dbReference type="ChEBI" id="CHEBI:47942"/>
    </cofactor>
</comment>
<dbReference type="PANTHER" id="PTHR45527">
    <property type="entry name" value="NONRIBOSOMAL PEPTIDE SYNTHETASE"/>
    <property type="match status" value="1"/>
</dbReference>
<name>A0A5S5CDM5_9BACL</name>
<dbReference type="RefSeq" id="WP_187434149.1">
    <property type="nucleotide sequence ID" value="NZ_VNHS01000003.1"/>
</dbReference>
<organism evidence="10 11">
    <name type="scientific">Paenibacillus methanolicus</name>
    <dbReference type="NCBI Taxonomy" id="582686"/>
    <lineage>
        <taxon>Bacteria</taxon>
        <taxon>Bacillati</taxon>
        <taxon>Bacillota</taxon>
        <taxon>Bacilli</taxon>
        <taxon>Bacillales</taxon>
        <taxon>Paenibacillaceae</taxon>
        <taxon>Paenibacillus</taxon>
    </lineage>
</organism>
<dbReference type="FunFam" id="1.10.1200.10:FF:000005">
    <property type="entry name" value="Nonribosomal peptide synthetase 1"/>
    <property type="match status" value="6"/>
</dbReference>
<evidence type="ECO:0000256" key="4">
    <source>
        <dbReference type="ARBA" id="ARBA00022553"/>
    </source>
</evidence>
<dbReference type="Gene3D" id="3.40.50.1110">
    <property type="entry name" value="SGNH hydrolase"/>
    <property type="match status" value="2"/>
</dbReference>
<dbReference type="GO" id="GO:0005829">
    <property type="term" value="C:cytosol"/>
    <property type="evidence" value="ECO:0007669"/>
    <property type="project" value="TreeGrafter"/>
</dbReference>
<dbReference type="Pfam" id="PF00550">
    <property type="entry name" value="PP-binding"/>
    <property type="match status" value="6"/>
</dbReference>
<dbReference type="InterPro" id="IPR045851">
    <property type="entry name" value="AMP-bd_C_sf"/>
</dbReference>
<dbReference type="InterPro" id="IPR036736">
    <property type="entry name" value="ACP-like_sf"/>
</dbReference>
<proteinExistence type="inferred from homology"/>
<dbReference type="PROSITE" id="PS50075">
    <property type="entry name" value="CARRIER"/>
    <property type="match status" value="6"/>
</dbReference>
<dbReference type="SMART" id="SM00823">
    <property type="entry name" value="PKS_PP"/>
    <property type="match status" value="6"/>
</dbReference>
<keyword evidence="5" id="KW-0436">Ligase</keyword>
<evidence type="ECO:0000256" key="6">
    <source>
        <dbReference type="ARBA" id="ARBA00022737"/>
    </source>
</evidence>
<dbReference type="Gene3D" id="3.40.50.980">
    <property type="match status" value="8"/>
</dbReference>
<keyword evidence="11" id="KW-1185">Reference proteome</keyword>
<dbReference type="InterPro" id="IPR020806">
    <property type="entry name" value="PKS_PP-bd"/>
</dbReference>
<dbReference type="FunFam" id="3.40.50.980:FF:000002">
    <property type="entry name" value="Enterobactin synthetase component F"/>
    <property type="match status" value="1"/>
</dbReference>
<keyword evidence="3" id="KW-0596">Phosphopantetheine</keyword>
<feature type="domain" description="Carrier" evidence="9">
    <location>
        <begin position="778"/>
        <end position="853"/>
    </location>
</feature>
<evidence type="ECO:0000256" key="7">
    <source>
        <dbReference type="ARBA" id="ARBA00023194"/>
    </source>
</evidence>